<keyword evidence="10" id="KW-1185">Reference proteome</keyword>
<dbReference type="InterPro" id="IPR007353">
    <property type="entry name" value="DUF421"/>
</dbReference>
<keyword evidence="6 7" id="KW-0472">Membrane</keyword>
<accession>A0ABY6YYI2</accession>
<dbReference type="RefSeq" id="WP_268042458.1">
    <property type="nucleotide sequence ID" value="NZ_CP104064.1"/>
</dbReference>
<dbReference type="InterPro" id="IPR012452">
    <property type="entry name" value="DUF1657"/>
</dbReference>
<dbReference type="Gene3D" id="3.30.240.20">
    <property type="entry name" value="bsu07140 like domains"/>
    <property type="match status" value="2"/>
</dbReference>
<dbReference type="Pfam" id="PF04239">
    <property type="entry name" value="DUF421"/>
    <property type="match status" value="1"/>
</dbReference>
<reference evidence="9" key="1">
    <citation type="submission" date="2022-08" db="EMBL/GenBank/DDBJ databases">
        <title>Alicyclobacillus dauci DSM2870, complete genome.</title>
        <authorList>
            <person name="Wang Q."/>
            <person name="Cai R."/>
            <person name="Wang Z."/>
        </authorList>
    </citation>
    <scope>NUCLEOTIDE SEQUENCE</scope>
    <source>
        <strain evidence="9">DSM 28700</strain>
    </source>
</reference>
<evidence type="ECO:0000256" key="5">
    <source>
        <dbReference type="ARBA" id="ARBA00022989"/>
    </source>
</evidence>
<evidence type="ECO:0000313" key="9">
    <source>
        <dbReference type="EMBL" id="WAH35328.1"/>
    </source>
</evidence>
<evidence type="ECO:0000259" key="8">
    <source>
        <dbReference type="Pfam" id="PF04239"/>
    </source>
</evidence>
<dbReference type="Proteomes" id="UP001164803">
    <property type="component" value="Chromosome"/>
</dbReference>
<dbReference type="EMBL" id="CP104064">
    <property type="protein sequence ID" value="WAH35328.1"/>
    <property type="molecule type" value="Genomic_DNA"/>
</dbReference>
<feature type="domain" description="YetF C-terminal" evidence="8">
    <location>
        <begin position="76"/>
        <end position="208"/>
    </location>
</feature>
<evidence type="ECO:0000256" key="4">
    <source>
        <dbReference type="ARBA" id="ARBA00022692"/>
    </source>
</evidence>
<evidence type="ECO:0000256" key="6">
    <source>
        <dbReference type="ARBA" id="ARBA00023136"/>
    </source>
</evidence>
<evidence type="ECO:0000256" key="7">
    <source>
        <dbReference type="SAM" id="Phobius"/>
    </source>
</evidence>
<gene>
    <name evidence="9" type="ORF">NZD86_13575</name>
</gene>
<dbReference type="PANTHER" id="PTHR34582:SF7">
    <property type="entry name" value="UPF0702 TRANSMEMBRANE PROTEIN YDFS"/>
    <property type="match status" value="1"/>
</dbReference>
<dbReference type="PANTHER" id="PTHR34582">
    <property type="entry name" value="UPF0702 TRANSMEMBRANE PROTEIN YCAP"/>
    <property type="match status" value="1"/>
</dbReference>
<keyword evidence="4 7" id="KW-0812">Transmembrane</keyword>
<dbReference type="InterPro" id="IPR023090">
    <property type="entry name" value="UPF0702_alpha/beta_dom_sf"/>
</dbReference>
<name>A0ABY6YYI2_9BACL</name>
<organism evidence="9 10">
    <name type="scientific">Alicyclobacillus dauci</name>
    <dbReference type="NCBI Taxonomy" id="1475485"/>
    <lineage>
        <taxon>Bacteria</taxon>
        <taxon>Bacillati</taxon>
        <taxon>Bacillota</taxon>
        <taxon>Bacilli</taxon>
        <taxon>Bacillales</taxon>
        <taxon>Alicyclobacillaceae</taxon>
        <taxon>Alicyclobacillus</taxon>
    </lineage>
</organism>
<evidence type="ECO:0000256" key="2">
    <source>
        <dbReference type="ARBA" id="ARBA00006448"/>
    </source>
</evidence>
<protein>
    <submittedName>
        <fullName evidence="9">DUF421 domain-containing protein</fullName>
    </submittedName>
</protein>
<comment type="subcellular location">
    <subcellularLocation>
        <location evidence="1">Cell membrane</location>
        <topology evidence="1">Multi-pass membrane protein</topology>
    </subcellularLocation>
</comment>
<feature type="transmembrane region" description="Helical" evidence="7">
    <location>
        <begin position="30"/>
        <end position="47"/>
    </location>
</feature>
<evidence type="ECO:0000313" key="10">
    <source>
        <dbReference type="Proteomes" id="UP001164803"/>
    </source>
</evidence>
<keyword evidence="3" id="KW-1003">Cell membrane</keyword>
<evidence type="ECO:0000256" key="1">
    <source>
        <dbReference type="ARBA" id="ARBA00004651"/>
    </source>
</evidence>
<feature type="transmembrane region" description="Helical" evidence="7">
    <location>
        <begin position="53"/>
        <end position="75"/>
    </location>
</feature>
<sequence>MMPVYVETLLKSILSFIALIAVCRVIGKRVDIVLPVVFGALAAFLAVDRNVRVIDGLIALGTWGLLTVLLGWIVIKSKPAQNLINGQATPLIQGGNIVGKNLQKLRMPVGDLLALLREKDAFKLAEVEFAALESDGQISVMKKADSQPVTPKTAGIAVQNEPEPKVVIEDGVVNYNGLLQDGYVEGWILSEAKKQGATSDDEVFLAQLDNSNNLYVDLKNDVLKKTPNDPTTKSKLLLLASLKKIQSDLESFAMQTENQAARTSYTESAEQLKRLISETSPFLKM</sequence>
<feature type="transmembrane region" description="Helical" evidence="7">
    <location>
        <begin position="6"/>
        <end position="23"/>
    </location>
</feature>
<comment type="similarity">
    <text evidence="2">Belongs to the UPF0702 family.</text>
</comment>
<keyword evidence="5 7" id="KW-1133">Transmembrane helix</keyword>
<proteinExistence type="inferred from homology"/>
<evidence type="ECO:0000256" key="3">
    <source>
        <dbReference type="ARBA" id="ARBA00022475"/>
    </source>
</evidence>
<dbReference type="Pfam" id="PF07870">
    <property type="entry name" value="DUF1657"/>
    <property type="match status" value="1"/>
</dbReference>